<gene>
    <name evidence="1" type="ORF">SAMN04489758_12237</name>
</gene>
<dbReference type="RefSeq" id="WP_169924280.1">
    <property type="nucleotide sequence ID" value="NZ_CAMJBU010000051.1"/>
</dbReference>
<dbReference type="EMBL" id="FOIN01000022">
    <property type="protein sequence ID" value="SET61895.1"/>
    <property type="molecule type" value="Genomic_DNA"/>
</dbReference>
<evidence type="ECO:0000313" key="2">
    <source>
        <dbReference type="Proteomes" id="UP000198558"/>
    </source>
</evidence>
<accession>A0A1I0FTP8</accession>
<dbReference type="GeneID" id="78288767"/>
<evidence type="ECO:0008006" key="3">
    <source>
        <dbReference type="Google" id="ProtNLM"/>
    </source>
</evidence>
<organism evidence="1 2">
    <name type="scientific">Thomasclavelia cocleata</name>
    <dbReference type="NCBI Taxonomy" id="69824"/>
    <lineage>
        <taxon>Bacteria</taxon>
        <taxon>Bacillati</taxon>
        <taxon>Bacillota</taxon>
        <taxon>Erysipelotrichia</taxon>
        <taxon>Erysipelotrichales</taxon>
        <taxon>Coprobacillaceae</taxon>
        <taxon>Thomasclavelia</taxon>
    </lineage>
</organism>
<evidence type="ECO:0000313" key="1">
    <source>
        <dbReference type="EMBL" id="SET61895.1"/>
    </source>
</evidence>
<dbReference type="AlphaFoldDB" id="A0A1I0FTP8"/>
<dbReference type="Proteomes" id="UP000198558">
    <property type="component" value="Unassembled WGS sequence"/>
</dbReference>
<keyword evidence="2" id="KW-1185">Reference proteome</keyword>
<dbReference type="Gene3D" id="1.10.1070.20">
    <property type="match status" value="1"/>
</dbReference>
<proteinExistence type="predicted"/>
<protein>
    <recommendedName>
        <fullName evidence="3">HipA-like C-terminal domain-containing protein</fullName>
    </recommendedName>
</protein>
<name>A0A1I0FTP8_9FIRM</name>
<sequence length="374" mass="43173">MNYILKQFDNNLLYFSLDYTNDGLQVHINSVNENMKNQIPLDLEVDDNSLKRWLEKRTIPRNRAYVSNFLSRLGLNEKDTKGIIEICQGLSLNDSYWVVKEDCTDIFSDKNLYTNSFNTNIASIAFTGYGSYTRSSFRSSPEFTTNGMLAKSWRRIKGKVMLYKSGTEGFANSGLEPYSEFYASQVARTMELNHIDYNLSKWKGKLCSTCELFTSQDISFIPIGRLVKTGGIAAVIEYYKILGDNYYQELIDMLVFDAVILNEDRHFGNFGLLVDSNINQIIAPAPIFDNGLSLLCYAMDSDFKEINTYVSTRLPAAYQDFIGFVKPLMSNRQKDKLRKLINFKFDRKTRYKLSNKRLKQLEKIIQERVILLLD</sequence>
<reference evidence="2" key="1">
    <citation type="submission" date="2016-10" db="EMBL/GenBank/DDBJ databases">
        <authorList>
            <person name="Varghese N."/>
            <person name="Submissions S."/>
        </authorList>
    </citation>
    <scope>NUCLEOTIDE SEQUENCE [LARGE SCALE GENOMIC DNA]</scope>
    <source>
        <strain evidence="2">DSM 1551</strain>
    </source>
</reference>